<feature type="transmembrane region" description="Helical" evidence="2">
    <location>
        <begin position="141"/>
        <end position="160"/>
    </location>
</feature>
<keyword evidence="2" id="KW-1133">Transmembrane helix</keyword>
<feature type="region of interest" description="Disordered" evidence="1">
    <location>
        <begin position="33"/>
        <end position="62"/>
    </location>
</feature>
<dbReference type="AlphaFoldDB" id="A0A517PFQ0"/>
<dbReference type="GO" id="GO:0003824">
    <property type="term" value="F:catalytic activity"/>
    <property type="evidence" value="ECO:0007669"/>
    <property type="project" value="InterPro"/>
</dbReference>
<dbReference type="Pfam" id="PF03372">
    <property type="entry name" value="Exo_endo_phos"/>
    <property type="match status" value="1"/>
</dbReference>
<organism evidence="4 5">
    <name type="scientific">Alienimonas californiensis</name>
    <dbReference type="NCBI Taxonomy" id="2527989"/>
    <lineage>
        <taxon>Bacteria</taxon>
        <taxon>Pseudomonadati</taxon>
        <taxon>Planctomycetota</taxon>
        <taxon>Planctomycetia</taxon>
        <taxon>Planctomycetales</taxon>
        <taxon>Planctomycetaceae</taxon>
        <taxon>Alienimonas</taxon>
    </lineage>
</organism>
<feature type="domain" description="Endonuclease/exonuclease/phosphatase" evidence="3">
    <location>
        <begin position="174"/>
        <end position="372"/>
    </location>
</feature>
<proteinExistence type="predicted"/>
<keyword evidence="5" id="KW-1185">Reference proteome</keyword>
<name>A0A517PFQ0_9PLAN</name>
<keyword evidence="2" id="KW-0472">Membrane</keyword>
<feature type="transmembrane region" description="Helical" evidence="2">
    <location>
        <begin position="76"/>
        <end position="96"/>
    </location>
</feature>
<gene>
    <name evidence="4" type="ORF">CA12_43150</name>
</gene>
<evidence type="ECO:0000259" key="3">
    <source>
        <dbReference type="Pfam" id="PF03372"/>
    </source>
</evidence>
<evidence type="ECO:0000313" key="4">
    <source>
        <dbReference type="EMBL" id="QDT18174.1"/>
    </source>
</evidence>
<dbReference type="Proteomes" id="UP000318741">
    <property type="component" value="Chromosome"/>
</dbReference>
<evidence type="ECO:0000256" key="1">
    <source>
        <dbReference type="SAM" id="MobiDB-lite"/>
    </source>
</evidence>
<dbReference type="Gene3D" id="3.60.10.10">
    <property type="entry name" value="Endonuclease/exonuclease/phosphatase"/>
    <property type="match status" value="1"/>
</dbReference>
<dbReference type="KEGG" id="acaf:CA12_43150"/>
<reference evidence="4 5" key="1">
    <citation type="submission" date="2019-02" db="EMBL/GenBank/DDBJ databases">
        <title>Deep-cultivation of Planctomycetes and their phenomic and genomic characterization uncovers novel biology.</title>
        <authorList>
            <person name="Wiegand S."/>
            <person name="Jogler M."/>
            <person name="Boedeker C."/>
            <person name="Pinto D."/>
            <person name="Vollmers J."/>
            <person name="Rivas-Marin E."/>
            <person name="Kohn T."/>
            <person name="Peeters S.H."/>
            <person name="Heuer A."/>
            <person name="Rast P."/>
            <person name="Oberbeckmann S."/>
            <person name="Bunk B."/>
            <person name="Jeske O."/>
            <person name="Meyerdierks A."/>
            <person name="Storesund J.E."/>
            <person name="Kallscheuer N."/>
            <person name="Luecker S."/>
            <person name="Lage O.M."/>
            <person name="Pohl T."/>
            <person name="Merkel B.J."/>
            <person name="Hornburger P."/>
            <person name="Mueller R.-W."/>
            <person name="Bruemmer F."/>
            <person name="Labrenz M."/>
            <person name="Spormann A.M."/>
            <person name="Op den Camp H."/>
            <person name="Overmann J."/>
            <person name="Amann R."/>
            <person name="Jetten M.S.M."/>
            <person name="Mascher T."/>
            <person name="Medema M.H."/>
            <person name="Devos D.P."/>
            <person name="Kaster A.-K."/>
            <person name="Ovreas L."/>
            <person name="Rohde M."/>
            <person name="Galperin M.Y."/>
            <person name="Jogler C."/>
        </authorList>
    </citation>
    <scope>NUCLEOTIDE SEQUENCE [LARGE SCALE GENOMIC DNA]</scope>
    <source>
        <strain evidence="4 5">CA12</strain>
    </source>
</reference>
<accession>A0A517PFQ0</accession>
<dbReference type="OrthoDB" id="243209at2"/>
<dbReference type="EMBL" id="CP036265">
    <property type="protein sequence ID" value="QDT18174.1"/>
    <property type="molecule type" value="Genomic_DNA"/>
</dbReference>
<dbReference type="InterPro" id="IPR005135">
    <property type="entry name" value="Endo/exonuclease/phosphatase"/>
</dbReference>
<dbReference type="SUPFAM" id="SSF56219">
    <property type="entry name" value="DNase I-like"/>
    <property type="match status" value="1"/>
</dbReference>
<feature type="compositionally biased region" description="Low complexity" evidence="1">
    <location>
        <begin position="43"/>
        <end position="62"/>
    </location>
</feature>
<sequence>MLTGEAFAPSGKAGAVGIVAALAMPIAALRPPLPETAPRPRNGSASRPAEPPSAASVAGGTATGAKRTVSRLRRGAFGTLAVAFALLIVVGIALRLTVRDGFTLLAPLFYALSVPSLVVLTLAAVLTGALARGLRVTVKRVAAFAAFALLAAANAAIFLSPDASFDDRPRVVVWNVARGAAGWEGVADALAAQRPTLAVLIESGEDDVADALWQERFGGQYFVARPGGGITVLSRGPVSSVELVNLPGEGDGRAVRLMTSLGAERIAVLAVDVVSNPRIDRGPSIRRVVHLARESAAERPTLVAGDFNTPPDSVHFDALRQAGFIHAFERHGSGYAATWPVPAPVLHVDHLWLSPGFDTGEVSHGWTARSDHRPVLAPTRVAPEKHAAYQSALRSLPAPSNPE</sequence>
<protein>
    <recommendedName>
        <fullName evidence="3">Endonuclease/exonuclease/phosphatase domain-containing protein</fullName>
    </recommendedName>
</protein>
<dbReference type="RefSeq" id="WP_145361139.1">
    <property type="nucleotide sequence ID" value="NZ_CP036265.1"/>
</dbReference>
<evidence type="ECO:0000313" key="5">
    <source>
        <dbReference type="Proteomes" id="UP000318741"/>
    </source>
</evidence>
<evidence type="ECO:0000256" key="2">
    <source>
        <dbReference type="SAM" id="Phobius"/>
    </source>
</evidence>
<keyword evidence="2" id="KW-0812">Transmembrane</keyword>
<feature type="transmembrane region" description="Helical" evidence="2">
    <location>
        <begin position="108"/>
        <end position="129"/>
    </location>
</feature>
<dbReference type="InterPro" id="IPR036691">
    <property type="entry name" value="Endo/exonu/phosph_ase_sf"/>
</dbReference>